<dbReference type="Proteomes" id="UP000176902">
    <property type="component" value="Unassembled WGS sequence"/>
</dbReference>
<evidence type="ECO:0000313" key="3">
    <source>
        <dbReference type="Proteomes" id="UP000176902"/>
    </source>
</evidence>
<sequence>MQKGFAHLGLLLIGIIIILGGGYLYLNQSSGIKNVTTPIVTIISSVHTYSNNSLGFEFQYSKDLKVLEDSEEEFNQRVAGGTVKAVADLRKNFKGYVFYEPGKFLGAAVVLEKEENYDASPFTVWVFDNPDNLSIGSWDKKYWYYPFVWGDFTQRRNAVAPVTEATISGQLAKFGIVDYQPGKPKFVYISKSGKMYMLRVIGDEGEKVLQTFKFI</sequence>
<name>A0A1F5JWF7_9BACT</name>
<evidence type="ECO:0000256" key="1">
    <source>
        <dbReference type="SAM" id="Phobius"/>
    </source>
</evidence>
<keyword evidence="1" id="KW-1133">Transmembrane helix</keyword>
<keyword evidence="1" id="KW-0812">Transmembrane</keyword>
<reference evidence="2 3" key="1">
    <citation type="journal article" date="2016" name="Nat. Commun.">
        <title>Thousands of microbial genomes shed light on interconnected biogeochemical processes in an aquifer system.</title>
        <authorList>
            <person name="Anantharaman K."/>
            <person name="Brown C.T."/>
            <person name="Hug L.A."/>
            <person name="Sharon I."/>
            <person name="Castelle C.J."/>
            <person name="Probst A.J."/>
            <person name="Thomas B.C."/>
            <person name="Singh A."/>
            <person name="Wilkins M.J."/>
            <person name="Karaoz U."/>
            <person name="Brodie E.L."/>
            <person name="Williams K.H."/>
            <person name="Hubbard S.S."/>
            <person name="Banfield J.F."/>
        </authorList>
    </citation>
    <scope>NUCLEOTIDE SEQUENCE [LARGE SCALE GENOMIC DNA]</scope>
</reference>
<evidence type="ECO:0000313" key="2">
    <source>
        <dbReference type="EMBL" id="OGE32982.1"/>
    </source>
</evidence>
<protein>
    <submittedName>
        <fullName evidence="2">Uncharacterized protein</fullName>
    </submittedName>
</protein>
<feature type="transmembrane region" description="Helical" evidence="1">
    <location>
        <begin position="6"/>
        <end position="26"/>
    </location>
</feature>
<comment type="caution">
    <text evidence="2">The sequence shown here is derived from an EMBL/GenBank/DDBJ whole genome shotgun (WGS) entry which is preliminary data.</text>
</comment>
<organism evidence="2 3">
    <name type="scientific">Candidatus Daviesbacteria bacterium RIFCSPHIGHO2_02_FULL_36_13</name>
    <dbReference type="NCBI Taxonomy" id="1797768"/>
    <lineage>
        <taxon>Bacteria</taxon>
        <taxon>Candidatus Daviesiibacteriota</taxon>
    </lineage>
</organism>
<dbReference type="AlphaFoldDB" id="A0A1F5JWF7"/>
<gene>
    <name evidence="2" type="ORF">A3C59_02705</name>
</gene>
<keyword evidence="1" id="KW-0472">Membrane</keyword>
<dbReference type="EMBL" id="MFCV01000017">
    <property type="protein sequence ID" value="OGE32982.1"/>
    <property type="molecule type" value="Genomic_DNA"/>
</dbReference>
<accession>A0A1F5JWF7</accession>
<dbReference type="STRING" id="1797768.A3C59_02705"/>
<proteinExistence type="predicted"/>